<dbReference type="InterPro" id="IPR029058">
    <property type="entry name" value="AB_hydrolase_fold"/>
</dbReference>
<name>A0A9X3ADP8_9PSEU</name>
<dbReference type="AlphaFoldDB" id="A0A9X3ADP8"/>
<comment type="caution">
    <text evidence="2">The sequence shown here is derived from an EMBL/GenBank/DDBJ whole genome shotgun (WGS) entry which is preliminary data.</text>
</comment>
<dbReference type="Pfam" id="PF12697">
    <property type="entry name" value="Abhydrolase_6"/>
    <property type="match status" value="1"/>
</dbReference>
<gene>
    <name evidence="2" type="ORF">NZH93_03495</name>
</gene>
<dbReference type="Gene3D" id="3.40.50.1820">
    <property type="entry name" value="alpha/beta hydrolase"/>
    <property type="match status" value="1"/>
</dbReference>
<keyword evidence="3" id="KW-1185">Reference proteome</keyword>
<feature type="domain" description="AB hydrolase-1" evidence="1">
    <location>
        <begin position="52"/>
        <end position="200"/>
    </location>
</feature>
<dbReference type="EMBL" id="JANYMP010000001">
    <property type="protein sequence ID" value="MCS7475906.1"/>
    <property type="molecule type" value="Genomic_DNA"/>
</dbReference>
<proteinExistence type="predicted"/>
<evidence type="ECO:0000259" key="1">
    <source>
        <dbReference type="Pfam" id="PF12697"/>
    </source>
</evidence>
<sequence>MRIPHLVSERAVDTIRVASREHVLAAVLGIPRLLRHRAWTDVDPEQGQGLGVLLVPGFGAHDQSLALTTAWLKARGYRPTGARVGFTVGCTTDLVDRVERVLERHVAATGGPVVLLGQSRGGMVARLTAVRRPDLVRGLVMMGSPVVEPLSAQRDVLAIARLLTRLSAMGVPGLMNGDCLTGDCFTENFTALGRPLEVPALSLYSRSDGIVPWQCSQDPHADCVEVRSTHTGMGFDPDVYTALDQRLRQWNPTAALARAC</sequence>
<dbReference type="InterPro" id="IPR000073">
    <property type="entry name" value="AB_hydrolase_1"/>
</dbReference>
<dbReference type="Proteomes" id="UP001141259">
    <property type="component" value="Unassembled WGS sequence"/>
</dbReference>
<dbReference type="SUPFAM" id="SSF53474">
    <property type="entry name" value="alpha/beta-Hydrolases"/>
    <property type="match status" value="1"/>
</dbReference>
<reference evidence="2" key="1">
    <citation type="submission" date="2022-08" db="EMBL/GenBank/DDBJ databases">
        <authorList>
            <person name="Tistechok S."/>
            <person name="Samborskyy M."/>
            <person name="Roman I."/>
        </authorList>
    </citation>
    <scope>NUCLEOTIDE SEQUENCE</scope>
    <source>
        <strain evidence="2">DSM 103496</strain>
    </source>
</reference>
<dbReference type="RefSeq" id="WP_259621404.1">
    <property type="nucleotide sequence ID" value="NZ_JANYMP010000001.1"/>
</dbReference>
<evidence type="ECO:0000313" key="2">
    <source>
        <dbReference type="EMBL" id="MCS7475906.1"/>
    </source>
</evidence>
<evidence type="ECO:0000313" key="3">
    <source>
        <dbReference type="Proteomes" id="UP001141259"/>
    </source>
</evidence>
<accession>A0A9X3ADP8</accession>
<protein>
    <submittedName>
        <fullName evidence="2">Lysophospholipase</fullName>
    </submittedName>
</protein>
<dbReference type="GO" id="GO:0003824">
    <property type="term" value="F:catalytic activity"/>
    <property type="evidence" value="ECO:0007669"/>
    <property type="project" value="UniProtKB-ARBA"/>
</dbReference>
<organism evidence="2 3">
    <name type="scientific">Umezawaea endophytica</name>
    <dbReference type="NCBI Taxonomy" id="1654476"/>
    <lineage>
        <taxon>Bacteria</taxon>
        <taxon>Bacillati</taxon>
        <taxon>Actinomycetota</taxon>
        <taxon>Actinomycetes</taxon>
        <taxon>Pseudonocardiales</taxon>
        <taxon>Pseudonocardiaceae</taxon>
        <taxon>Umezawaea</taxon>
    </lineage>
</organism>